<organism evidence="1 2">
    <name type="scientific">Spodoptera exigua</name>
    <name type="common">Beet armyworm</name>
    <name type="synonym">Noctua fulgens</name>
    <dbReference type="NCBI Taxonomy" id="7107"/>
    <lineage>
        <taxon>Eukaryota</taxon>
        <taxon>Metazoa</taxon>
        <taxon>Ecdysozoa</taxon>
        <taxon>Arthropoda</taxon>
        <taxon>Hexapoda</taxon>
        <taxon>Insecta</taxon>
        <taxon>Pterygota</taxon>
        <taxon>Neoptera</taxon>
        <taxon>Endopterygota</taxon>
        <taxon>Lepidoptera</taxon>
        <taxon>Glossata</taxon>
        <taxon>Ditrysia</taxon>
        <taxon>Noctuoidea</taxon>
        <taxon>Noctuidae</taxon>
        <taxon>Amphipyrinae</taxon>
        <taxon>Spodoptera</taxon>
    </lineage>
</organism>
<dbReference type="AlphaFoldDB" id="A0A835L4H5"/>
<protein>
    <submittedName>
        <fullName evidence="1">Uncharacterized protein</fullName>
    </submittedName>
</protein>
<proteinExistence type="predicted"/>
<evidence type="ECO:0000313" key="2">
    <source>
        <dbReference type="Proteomes" id="UP000648187"/>
    </source>
</evidence>
<dbReference type="Proteomes" id="UP000648187">
    <property type="component" value="Unassembled WGS sequence"/>
</dbReference>
<dbReference type="EMBL" id="JACKWZ010000097">
    <property type="protein sequence ID" value="KAF9416064.1"/>
    <property type="molecule type" value="Genomic_DNA"/>
</dbReference>
<comment type="caution">
    <text evidence="1">The sequence shown here is derived from an EMBL/GenBank/DDBJ whole genome shotgun (WGS) entry which is preliminary data.</text>
</comment>
<keyword evidence="2" id="KW-1185">Reference proteome</keyword>
<accession>A0A835L4H5</accession>
<evidence type="ECO:0000313" key="1">
    <source>
        <dbReference type="EMBL" id="KAF9416064.1"/>
    </source>
</evidence>
<sequence>MEFKYPFLPPYPLTYIFLNKSSNYMFPNDIYSLHKYRNLLKPFLIVVCDGYILWPCYGLYKATTSDAEIMSSTRMFSNKNSPLRRWVVEVVNGYFKSDYRLLSFDHCNKTNRTDADQVLNVINERMTLEHSLFNIVSDYNLNRRASFFDNIGFPGTYQIRQARYYNGEHVRFHGGYRIEVCVDANNIPELSSGENSLIKGKIKSRHISRRQAIYK</sequence>
<name>A0A835L4H5_SPOEX</name>
<gene>
    <name evidence="1" type="ORF">HW555_006476</name>
</gene>
<reference evidence="1" key="1">
    <citation type="submission" date="2020-08" db="EMBL/GenBank/DDBJ databases">
        <title>Spodoptera exigua strain:BAW_Kor-Di-RS1 Genome sequencing and assembly.</title>
        <authorList>
            <person name="Kim J."/>
            <person name="Nam H.Y."/>
            <person name="Kwon M."/>
            <person name="Choi J.H."/>
            <person name="Cho S.R."/>
            <person name="Kim G.-H."/>
        </authorList>
    </citation>
    <scope>NUCLEOTIDE SEQUENCE</scope>
    <source>
        <strain evidence="1">BAW_Kor-Di-RS1</strain>
        <tissue evidence="1">Whole-body</tissue>
    </source>
</reference>